<accession>A0A421FK26</accession>
<proteinExistence type="predicted"/>
<dbReference type="GO" id="GO:0008234">
    <property type="term" value="F:cysteine-type peptidase activity"/>
    <property type="evidence" value="ECO:0007669"/>
    <property type="project" value="InterPro"/>
</dbReference>
<reference evidence="2 3" key="1">
    <citation type="submission" date="2018-07" db="EMBL/GenBank/DDBJ databases">
        <title>Genome sequencing of oomycete isolates from Chile give support for New Zealand origin for Phytophthora kernoviae and make available the first Nothophytophthora sp. genome.</title>
        <authorList>
            <person name="Studholme D.J."/>
            <person name="Sanfuentes E."/>
            <person name="Panda P."/>
            <person name="Hill R."/>
            <person name="Sambles C."/>
            <person name="Grant M."/>
            <person name="Williams N.M."/>
            <person name="Mcdougal R.L."/>
        </authorList>
    </citation>
    <scope>NUCLEOTIDE SEQUENCE [LARGE SCALE GENOMIC DNA]</scope>
    <source>
        <strain evidence="2">Chile7</strain>
    </source>
</reference>
<evidence type="ECO:0000313" key="3">
    <source>
        <dbReference type="Proteomes" id="UP000284657"/>
    </source>
</evidence>
<dbReference type="EMBL" id="MBAD02002598">
    <property type="protein sequence ID" value="RLN46152.1"/>
    <property type="molecule type" value="Genomic_DNA"/>
</dbReference>
<feature type="domain" description="Peptidase C1A papain C-terminal" evidence="1">
    <location>
        <begin position="33"/>
        <end position="62"/>
    </location>
</feature>
<name>A0A421FK26_9STRA</name>
<protein>
    <recommendedName>
        <fullName evidence="1">Peptidase C1A papain C-terminal domain-containing protein</fullName>
    </recommendedName>
</protein>
<comment type="caution">
    <text evidence="2">The sequence shown here is derived from an EMBL/GenBank/DDBJ whole genome shotgun (WGS) entry which is preliminary data.</text>
</comment>
<evidence type="ECO:0000313" key="2">
    <source>
        <dbReference type="EMBL" id="RLN46152.1"/>
    </source>
</evidence>
<gene>
    <name evidence="2" type="ORF">BBJ29_005767</name>
</gene>
<dbReference type="AlphaFoldDB" id="A0A421FK26"/>
<dbReference type="Gene3D" id="2.40.50.170">
    <property type="entry name" value="Cysteine proteinases. Chain C"/>
    <property type="match status" value="1"/>
</dbReference>
<dbReference type="InterPro" id="IPR038765">
    <property type="entry name" value="Papain-like_cys_pep_sf"/>
</dbReference>
<evidence type="ECO:0000259" key="1">
    <source>
        <dbReference type="Pfam" id="PF00112"/>
    </source>
</evidence>
<organism evidence="2 3">
    <name type="scientific">Phytophthora kernoviae</name>
    <dbReference type="NCBI Taxonomy" id="325452"/>
    <lineage>
        <taxon>Eukaryota</taxon>
        <taxon>Sar</taxon>
        <taxon>Stramenopiles</taxon>
        <taxon>Oomycota</taxon>
        <taxon>Peronosporomycetes</taxon>
        <taxon>Peronosporales</taxon>
        <taxon>Peronosporaceae</taxon>
        <taxon>Phytophthora</taxon>
    </lineage>
</organism>
<dbReference type="Proteomes" id="UP000284657">
    <property type="component" value="Unassembled WGS sequence"/>
</dbReference>
<dbReference type="SUPFAM" id="SSF54001">
    <property type="entry name" value="Cysteine proteinases"/>
    <property type="match status" value="1"/>
</dbReference>
<dbReference type="Pfam" id="PF00112">
    <property type="entry name" value="Peptidase_C1"/>
    <property type="match status" value="1"/>
</dbReference>
<sequence>MSKQDIEVAQAVNPDANFSISTIYSILTKGEFAEQIKNSLKIRNSWSDSWGDGGYIRLKRAFSRAVRWSRWCP</sequence>
<dbReference type="InterPro" id="IPR000668">
    <property type="entry name" value="Peptidase_C1A_C"/>
</dbReference>
<dbReference type="GO" id="GO:0006508">
    <property type="term" value="P:proteolysis"/>
    <property type="evidence" value="ECO:0007669"/>
    <property type="project" value="InterPro"/>
</dbReference>